<organism evidence="2 3">
    <name type="scientific">Shewanella surugensis</name>
    <dbReference type="NCBI Taxonomy" id="212020"/>
    <lineage>
        <taxon>Bacteria</taxon>
        <taxon>Pseudomonadati</taxon>
        <taxon>Pseudomonadota</taxon>
        <taxon>Gammaproteobacteria</taxon>
        <taxon>Alteromonadales</taxon>
        <taxon>Shewanellaceae</taxon>
        <taxon>Shewanella</taxon>
    </lineage>
</organism>
<reference evidence="2 3" key="1">
    <citation type="submission" date="2022-01" db="EMBL/GenBank/DDBJ databases">
        <title>Whole genome-based taxonomy of the Shewanellaceae.</title>
        <authorList>
            <person name="Martin-Rodriguez A.J."/>
        </authorList>
    </citation>
    <scope>NUCLEOTIDE SEQUENCE [LARGE SCALE GENOMIC DNA]</scope>
    <source>
        <strain evidence="2 3">DSM 17177</strain>
    </source>
</reference>
<keyword evidence="3" id="KW-1185">Reference proteome</keyword>
<dbReference type="NCBIfam" id="TIGR03369">
    <property type="entry name" value="cellulose_bcsE"/>
    <property type="match status" value="1"/>
</dbReference>
<evidence type="ECO:0000256" key="1">
    <source>
        <dbReference type="NCBIfam" id="TIGR03369"/>
    </source>
</evidence>
<dbReference type="Pfam" id="PF10995">
    <property type="entry name" value="CBP_BcsE"/>
    <property type="match status" value="1"/>
</dbReference>
<evidence type="ECO:0000313" key="2">
    <source>
        <dbReference type="EMBL" id="MCL1123636.1"/>
    </source>
</evidence>
<dbReference type="InterPro" id="IPR017745">
    <property type="entry name" value="BcsE"/>
</dbReference>
<name>A0ABT0L902_9GAMM</name>
<dbReference type="EMBL" id="JAKIKS010000009">
    <property type="protein sequence ID" value="MCL1123636.1"/>
    <property type="molecule type" value="Genomic_DNA"/>
</dbReference>
<dbReference type="Proteomes" id="UP001203423">
    <property type="component" value="Unassembled WGS sequence"/>
</dbReference>
<evidence type="ECO:0000313" key="3">
    <source>
        <dbReference type="Proteomes" id="UP001203423"/>
    </source>
</evidence>
<comment type="caution">
    <text evidence="2">The sequence shown here is derived from an EMBL/GenBank/DDBJ whole genome shotgun (WGS) entry which is preliminary data.</text>
</comment>
<accession>A0ABT0L902</accession>
<gene>
    <name evidence="2" type="primary">bcsE</name>
    <name evidence="2" type="ORF">L2764_03840</name>
</gene>
<sequence>MSGIIGLDLQASTHDMQCQYIHLFNTKHASTVYLNPLLQQSSSFISLTSEQDYFSGMTEQTQKEHQAHLLRFCERVFFLNKLRAKKPPNIQNAINDLTCITLPKKSILYISIPERYCHSAKKNNLQSFFKQTSNWAKDSQICINFIIYGNQVNSMLKPKLIGLSQYLSGLTSLHQIDDKEYDYHIAFWCNHHGVIANHRYVITLDENNDFTVTQNESQPDQTNTRYADEERIYVASTALDKKVAIRESVIVINNNDELFTFINTVQIQASTIVLSYHQTSELESLALHCYLLRRTKGNAIKIIIRETAPSLRYIDEKLLLNAGVNLIIPFSVSFSRCVSLVEALQGQIFTRNIPQSTTDLLKINQDFDQIGYLPNPAFKDYCLKLMSIVEQKSIRFALIKLTLISTMKAIDCLHLCHINRFGDIVTVCDHALYVLFSAIRLNDVHSTLNQLFDIPIESLFLSYFIIDNANDLETELAVIINRAEIIQITEKVTYISKSINSKAKASRTLSINKPLNIIK</sequence>
<proteinExistence type="predicted"/>
<dbReference type="RefSeq" id="WP_248938922.1">
    <property type="nucleotide sequence ID" value="NZ_JAKIKS010000009.1"/>
</dbReference>
<protein>
    <recommendedName>
        <fullName evidence="1">Cellulose biosynthesis protein BcsE</fullName>
    </recommendedName>
</protein>